<feature type="region of interest" description="Disordered" evidence="1">
    <location>
        <begin position="76"/>
        <end position="97"/>
    </location>
</feature>
<dbReference type="Proteomes" id="UP000249464">
    <property type="component" value="Unassembled WGS sequence"/>
</dbReference>
<feature type="transmembrane region" description="Helical" evidence="2">
    <location>
        <begin position="109"/>
        <end position="131"/>
    </location>
</feature>
<evidence type="ECO:0000313" key="4">
    <source>
        <dbReference type="Proteomes" id="UP000249464"/>
    </source>
</evidence>
<evidence type="ECO:0000256" key="2">
    <source>
        <dbReference type="SAM" id="Phobius"/>
    </source>
</evidence>
<dbReference type="AlphaFoldDB" id="A0A2X0M7T8"/>
<evidence type="ECO:0000313" key="3">
    <source>
        <dbReference type="EMBL" id="SGY62585.1"/>
    </source>
</evidence>
<sequence length="181" mass="20009">MDQPFLVSPRSAGESRVIPLASIFELGCSLARKGMTRFYGHCNEVVDLRFQSCSLSQPKMPAVLFDRAMPLNAGSSPTAPLDVSTTPKTSATLSTHSSPVHISEHTRKIITAVLASTLLVMLLAVVGTVVYQRFWKQRVSAKRGACAEKQHNNQRLQLKQSFLIPTLAPNQVKTHWRCPLR</sequence>
<reference evidence="3 4" key="1">
    <citation type="submission" date="2016-11" db="EMBL/GenBank/DDBJ databases">
        <authorList>
            <person name="Jaros S."/>
            <person name="Januszkiewicz K."/>
            <person name="Wedrychowicz H."/>
        </authorList>
    </citation>
    <scope>NUCLEOTIDE SEQUENCE [LARGE SCALE GENOMIC DNA]</scope>
</reference>
<evidence type="ECO:0000256" key="1">
    <source>
        <dbReference type="SAM" id="MobiDB-lite"/>
    </source>
</evidence>
<accession>A0A2X0M7T8</accession>
<name>A0A2X0M7T8_9BASI</name>
<keyword evidence="4" id="KW-1185">Reference proteome</keyword>
<organism evidence="3 4">
    <name type="scientific">Microbotryum silenes-dioicae</name>
    <dbReference type="NCBI Taxonomy" id="796604"/>
    <lineage>
        <taxon>Eukaryota</taxon>
        <taxon>Fungi</taxon>
        <taxon>Dikarya</taxon>
        <taxon>Basidiomycota</taxon>
        <taxon>Pucciniomycotina</taxon>
        <taxon>Microbotryomycetes</taxon>
        <taxon>Microbotryales</taxon>
        <taxon>Microbotryaceae</taxon>
        <taxon>Microbotryum</taxon>
    </lineage>
</organism>
<protein>
    <submittedName>
        <fullName evidence="3">BQ5605_C007g04710 protein</fullName>
    </submittedName>
</protein>
<keyword evidence="2" id="KW-1133">Transmembrane helix</keyword>
<keyword evidence="2" id="KW-0812">Transmembrane</keyword>
<dbReference type="EMBL" id="FQNC01000045">
    <property type="protein sequence ID" value="SGY62585.1"/>
    <property type="molecule type" value="Genomic_DNA"/>
</dbReference>
<proteinExistence type="predicted"/>
<gene>
    <name evidence="3" type="primary">BQ5605_C007g04710</name>
    <name evidence="3" type="ORF">BQ5605_C007G04710</name>
</gene>
<keyword evidence="2" id="KW-0472">Membrane</keyword>